<dbReference type="AlphaFoldDB" id="A0A502GA55"/>
<dbReference type="Gene3D" id="3.40.50.300">
    <property type="entry name" value="P-loop containing nucleotide triphosphate hydrolases"/>
    <property type="match status" value="1"/>
</dbReference>
<accession>A0A502GA55</accession>
<feature type="domain" description="Molybdopterin-guanine dinucleotide biosynthesis protein B (MobB)" evidence="1">
    <location>
        <begin position="4"/>
        <end position="135"/>
    </location>
</feature>
<evidence type="ECO:0000313" key="2">
    <source>
        <dbReference type="EMBL" id="TPG58512.1"/>
    </source>
</evidence>
<keyword evidence="3" id="KW-1185">Reference proteome</keyword>
<dbReference type="SUPFAM" id="SSF52540">
    <property type="entry name" value="P-loop containing nucleoside triphosphate hydrolases"/>
    <property type="match status" value="1"/>
</dbReference>
<protein>
    <submittedName>
        <fullName evidence="2">Molybdopterin-guanine dinucleotide biosynthesis protein B</fullName>
    </submittedName>
</protein>
<gene>
    <name evidence="2" type="primary">mobB</name>
    <name evidence="2" type="ORF">EAH89_07855</name>
</gene>
<dbReference type="Pfam" id="PF03205">
    <property type="entry name" value="MobB"/>
    <property type="match status" value="1"/>
</dbReference>
<dbReference type="NCBIfam" id="TIGR00176">
    <property type="entry name" value="mobB"/>
    <property type="match status" value="1"/>
</dbReference>
<evidence type="ECO:0000313" key="3">
    <source>
        <dbReference type="Proteomes" id="UP000317078"/>
    </source>
</evidence>
<dbReference type="InterPro" id="IPR052539">
    <property type="entry name" value="MGD_biosynthesis_adapter"/>
</dbReference>
<dbReference type="CDD" id="cd03116">
    <property type="entry name" value="MobB"/>
    <property type="match status" value="1"/>
</dbReference>
<dbReference type="Proteomes" id="UP000317078">
    <property type="component" value="Unassembled WGS sequence"/>
</dbReference>
<dbReference type="PANTHER" id="PTHR40072:SF1">
    <property type="entry name" value="MOLYBDOPTERIN-GUANINE DINUCLEOTIDE BIOSYNTHESIS ADAPTER PROTEIN"/>
    <property type="match status" value="1"/>
</dbReference>
<reference evidence="2 3" key="1">
    <citation type="journal article" date="2019" name="Environ. Microbiol.">
        <title>Species interactions and distinct microbial communities in high Arctic permafrost affected cryosols are associated with the CH4 and CO2 gas fluxes.</title>
        <authorList>
            <person name="Altshuler I."/>
            <person name="Hamel J."/>
            <person name="Turney S."/>
            <person name="Magnuson E."/>
            <person name="Levesque R."/>
            <person name="Greer C."/>
            <person name="Whyte L.G."/>
        </authorList>
    </citation>
    <scope>NUCLEOTIDE SEQUENCE [LARGE SCALE GENOMIC DNA]</scope>
    <source>
        <strain evidence="2 3">S9.3B</strain>
    </source>
</reference>
<dbReference type="PANTHER" id="PTHR40072">
    <property type="entry name" value="MOLYBDOPTERIN-GUANINE DINUCLEOTIDE BIOSYNTHESIS ADAPTER PROTEIN-RELATED"/>
    <property type="match status" value="1"/>
</dbReference>
<evidence type="ECO:0000259" key="1">
    <source>
        <dbReference type="Pfam" id="PF03205"/>
    </source>
</evidence>
<comment type="caution">
    <text evidence="2">The sequence shown here is derived from an EMBL/GenBank/DDBJ whole genome shotgun (WGS) entry which is preliminary data.</text>
</comment>
<dbReference type="InterPro" id="IPR027417">
    <property type="entry name" value="P-loop_NTPase"/>
</dbReference>
<dbReference type="RefSeq" id="WP_140882247.1">
    <property type="nucleotide sequence ID" value="NZ_RCZP01000005.1"/>
</dbReference>
<dbReference type="InterPro" id="IPR004435">
    <property type="entry name" value="MobB_dom"/>
</dbReference>
<dbReference type="GO" id="GO:0006777">
    <property type="term" value="P:Mo-molybdopterin cofactor biosynthetic process"/>
    <property type="evidence" value="ECO:0007669"/>
    <property type="project" value="InterPro"/>
</dbReference>
<dbReference type="GO" id="GO:0005525">
    <property type="term" value="F:GTP binding"/>
    <property type="evidence" value="ECO:0007669"/>
    <property type="project" value="InterPro"/>
</dbReference>
<organism evidence="2 3">
    <name type="scientific">Muricoccus nepalensis</name>
    <dbReference type="NCBI Taxonomy" id="1854500"/>
    <lineage>
        <taxon>Bacteria</taxon>
        <taxon>Pseudomonadati</taxon>
        <taxon>Pseudomonadota</taxon>
        <taxon>Alphaproteobacteria</taxon>
        <taxon>Acetobacterales</taxon>
        <taxon>Roseomonadaceae</taxon>
        <taxon>Muricoccus</taxon>
    </lineage>
</organism>
<dbReference type="OrthoDB" id="9804758at2"/>
<dbReference type="EMBL" id="RCZP01000005">
    <property type="protein sequence ID" value="TPG58512.1"/>
    <property type="molecule type" value="Genomic_DNA"/>
</dbReference>
<proteinExistence type="predicted"/>
<sequence length="166" mass="17713">MRLIGLAGWSGAGKTTLLAALIPWLTARGLAISTIKHAHHEFDVDRPGKDSHTHRLAGASQVLVASSRRWALMTELRGAPEPPLLALLAHLDPVDLVIVEGFRRDPHPKIEVHRAANGKPWLHPEDPAIRAVAADTPPPGCLPHAALDDIPAIGALALEHAAPWPG</sequence>
<name>A0A502GA55_9PROT</name>